<dbReference type="InterPro" id="IPR022346">
    <property type="entry name" value="T2SS_GspH"/>
</dbReference>
<keyword evidence="3" id="KW-1003">Cell membrane</keyword>
<evidence type="ECO:0000256" key="11">
    <source>
        <dbReference type="SAM" id="Phobius"/>
    </source>
</evidence>
<protein>
    <recommendedName>
        <fullName evidence="2">Type II secretion system protein H</fullName>
    </recommendedName>
    <alternativeName>
        <fullName evidence="10">General secretion pathway protein H</fullName>
    </alternativeName>
</protein>
<dbReference type="GO" id="GO:0015628">
    <property type="term" value="P:protein secretion by the type II secretion system"/>
    <property type="evidence" value="ECO:0007669"/>
    <property type="project" value="InterPro"/>
</dbReference>
<keyword evidence="14" id="KW-1185">Reference proteome</keyword>
<name>A0A7X1GGQ0_9PSED</name>
<comment type="caution">
    <text evidence="13">The sequence shown here is derived from an EMBL/GenBank/DDBJ whole genome shotgun (WGS) entry which is preliminary data.</text>
</comment>
<evidence type="ECO:0000256" key="2">
    <source>
        <dbReference type="ARBA" id="ARBA00021549"/>
    </source>
</evidence>
<keyword evidence="7 11" id="KW-1133">Transmembrane helix</keyword>
<dbReference type="AlphaFoldDB" id="A0A7X1GGQ0"/>
<comment type="subcellular location">
    <subcellularLocation>
        <location evidence="1">Cell inner membrane</location>
        <topology evidence="1">Single-pass membrane protein</topology>
    </subcellularLocation>
</comment>
<evidence type="ECO:0000256" key="6">
    <source>
        <dbReference type="ARBA" id="ARBA00022692"/>
    </source>
</evidence>
<evidence type="ECO:0000259" key="12">
    <source>
        <dbReference type="Pfam" id="PF12019"/>
    </source>
</evidence>
<dbReference type="GO" id="GO:0005886">
    <property type="term" value="C:plasma membrane"/>
    <property type="evidence" value="ECO:0007669"/>
    <property type="project" value="UniProtKB-SubCell"/>
</dbReference>
<dbReference type="Pfam" id="PF12019">
    <property type="entry name" value="GspH"/>
    <property type="match status" value="1"/>
</dbReference>
<dbReference type="EMBL" id="JACMYG010000024">
    <property type="protein sequence ID" value="MBC2692146.1"/>
    <property type="molecule type" value="Genomic_DNA"/>
</dbReference>
<comment type="similarity">
    <text evidence="9">Belongs to the GSP H family.</text>
</comment>
<evidence type="ECO:0000256" key="5">
    <source>
        <dbReference type="ARBA" id="ARBA00022519"/>
    </source>
</evidence>
<dbReference type="RefSeq" id="WP_166591496.1">
    <property type="nucleotide sequence ID" value="NZ_CP090311.1"/>
</dbReference>
<dbReference type="Pfam" id="PF07963">
    <property type="entry name" value="N_methyl"/>
    <property type="match status" value="1"/>
</dbReference>
<evidence type="ECO:0000256" key="7">
    <source>
        <dbReference type="ARBA" id="ARBA00022989"/>
    </source>
</evidence>
<dbReference type="InterPro" id="IPR012902">
    <property type="entry name" value="N_methyl_site"/>
</dbReference>
<evidence type="ECO:0000256" key="8">
    <source>
        <dbReference type="ARBA" id="ARBA00023136"/>
    </source>
</evidence>
<dbReference type="GO" id="GO:0015627">
    <property type="term" value="C:type II protein secretion system complex"/>
    <property type="evidence" value="ECO:0007669"/>
    <property type="project" value="InterPro"/>
</dbReference>
<dbReference type="SUPFAM" id="SSF54523">
    <property type="entry name" value="Pili subunits"/>
    <property type="match status" value="1"/>
</dbReference>
<keyword evidence="5" id="KW-0997">Cell inner membrane</keyword>
<evidence type="ECO:0000313" key="13">
    <source>
        <dbReference type="EMBL" id="MBC2692146.1"/>
    </source>
</evidence>
<evidence type="ECO:0000256" key="4">
    <source>
        <dbReference type="ARBA" id="ARBA00022481"/>
    </source>
</evidence>
<feature type="domain" description="General secretion pathway GspH" evidence="12">
    <location>
        <begin position="41"/>
        <end position="156"/>
    </location>
</feature>
<reference evidence="13 14" key="1">
    <citation type="submission" date="2020-08" db="EMBL/GenBank/DDBJ databases">
        <title>Pseudomonas sp. nov.</title>
        <authorList>
            <person name="Gieschler S."/>
            <person name="Fiedler G."/>
            <person name="Brinks E."/>
            <person name="Boehnlein C."/>
            <person name="Franz C.M.A.P."/>
            <person name="Kabisch J."/>
        </authorList>
    </citation>
    <scope>NUCLEOTIDE SEQUENCE [LARGE SCALE GENOMIC DNA]</scope>
    <source>
        <strain evidence="13 14">MBT-1</strain>
    </source>
</reference>
<dbReference type="InterPro" id="IPR045584">
    <property type="entry name" value="Pilin-like"/>
</dbReference>
<evidence type="ECO:0000256" key="1">
    <source>
        <dbReference type="ARBA" id="ARBA00004377"/>
    </source>
</evidence>
<dbReference type="NCBIfam" id="TIGR02532">
    <property type="entry name" value="IV_pilin_GFxxxE"/>
    <property type="match status" value="1"/>
</dbReference>
<sequence length="179" mass="19108">MDQKGLGLIELLVGLAIAAIALHLTVPALSGYAQSVRRESAALSLASGLRNARSEALLRNQAVVVHGLNDDWSQGWRVILDLSGRGQEDSSNPLLRQHQTGAPLLIVGNQSVRRYVRFSSLGEPLLPTGAFQAGTLHICASRQSISHHQVVLSRSGRVSLRHDKAEQALCAGSKQGANP</sequence>
<dbReference type="Proteomes" id="UP000526003">
    <property type="component" value="Unassembled WGS sequence"/>
</dbReference>
<proteinExistence type="inferred from homology"/>
<evidence type="ECO:0000256" key="9">
    <source>
        <dbReference type="ARBA" id="ARBA00025772"/>
    </source>
</evidence>
<feature type="transmembrane region" description="Helical" evidence="11">
    <location>
        <begin position="6"/>
        <end position="29"/>
    </location>
</feature>
<keyword evidence="6 11" id="KW-0812">Transmembrane</keyword>
<evidence type="ECO:0000313" key="14">
    <source>
        <dbReference type="Proteomes" id="UP000526003"/>
    </source>
</evidence>
<evidence type="ECO:0000256" key="3">
    <source>
        <dbReference type="ARBA" id="ARBA00022475"/>
    </source>
</evidence>
<keyword evidence="8 11" id="KW-0472">Membrane</keyword>
<gene>
    <name evidence="13" type="ORF">H7995_20375</name>
</gene>
<evidence type="ECO:0000256" key="10">
    <source>
        <dbReference type="ARBA" id="ARBA00030775"/>
    </source>
</evidence>
<organism evidence="13 14">
    <name type="scientific">Pseudomonas kielensis</name>
    <dbReference type="NCBI Taxonomy" id="2762577"/>
    <lineage>
        <taxon>Bacteria</taxon>
        <taxon>Pseudomonadati</taxon>
        <taxon>Pseudomonadota</taxon>
        <taxon>Gammaproteobacteria</taxon>
        <taxon>Pseudomonadales</taxon>
        <taxon>Pseudomonadaceae</taxon>
        <taxon>Pseudomonas</taxon>
    </lineage>
</organism>
<dbReference type="Gene3D" id="3.55.40.10">
    <property type="entry name" value="minor pseudopilin epsh domain"/>
    <property type="match status" value="1"/>
</dbReference>
<keyword evidence="4" id="KW-0488">Methylation</keyword>
<accession>A0A7X1GGQ0</accession>